<dbReference type="InterPro" id="IPR006657">
    <property type="entry name" value="MoPterin_dinucl-bd_dom"/>
</dbReference>
<dbReference type="AlphaFoldDB" id="X1IGX3"/>
<evidence type="ECO:0000259" key="1">
    <source>
        <dbReference type="Pfam" id="PF01568"/>
    </source>
</evidence>
<dbReference type="SUPFAM" id="SSF53706">
    <property type="entry name" value="Formate dehydrogenase/DMSO reductase, domains 1-3"/>
    <property type="match status" value="1"/>
</dbReference>
<organism evidence="2">
    <name type="scientific">marine sediment metagenome</name>
    <dbReference type="NCBI Taxonomy" id="412755"/>
    <lineage>
        <taxon>unclassified sequences</taxon>
        <taxon>metagenomes</taxon>
        <taxon>ecological metagenomes</taxon>
    </lineage>
</organism>
<dbReference type="InterPro" id="IPR041925">
    <property type="entry name" value="CT_Formate-Dh_H"/>
</dbReference>
<dbReference type="Pfam" id="PF01568">
    <property type="entry name" value="Molydop_binding"/>
    <property type="match status" value="1"/>
</dbReference>
<dbReference type="Gene3D" id="3.40.50.740">
    <property type="match status" value="1"/>
</dbReference>
<comment type="caution">
    <text evidence="2">The sequence shown here is derived from an EMBL/GenBank/DDBJ whole genome shotgun (WGS) entry which is preliminary data.</text>
</comment>
<dbReference type="GO" id="GO:0043546">
    <property type="term" value="F:molybdopterin cofactor binding"/>
    <property type="evidence" value="ECO:0007669"/>
    <property type="project" value="InterPro"/>
</dbReference>
<gene>
    <name evidence="2" type="ORF">S03H2_40462</name>
</gene>
<reference evidence="2" key="1">
    <citation type="journal article" date="2014" name="Front. Microbiol.">
        <title>High frequency of phylogenetically diverse reductive dehalogenase-homologous genes in deep subseafloor sedimentary metagenomes.</title>
        <authorList>
            <person name="Kawai M."/>
            <person name="Futagami T."/>
            <person name="Toyoda A."/>
            <person name="Takaki Y."/>
            <person name="Nishi S."/>
            <person name="Hori S."/>
            <person name="Arai W."/>
            <person name="Tsubouchi T."/>
            <person name="Morono Y."/>
            <person name="Uchiyama I."/>
            <person name="Ito T."/>
            <person name="Fujiyama A."/>
            <person name="Inagaki F."/>
            <person name="Takami H."/>
        </authorList>
    </citation>
    <scope>NUCLEOTIDE SEQUENCE</scope>
    <source>
        <strain evidence="2">Expedition CK06-06</strain>
    </source>
</reference>
<dbReference type="SUPFAM" id="SSF50692">
    <property type="entry name" value="ADC-like"/>
    <property type="match status" value="1"/>
</dbReference>
<proteinExistence type="predicted"/>
<dbReference type="Gene3D" id="2.40.40.20">
    <property type="match status" value="1"/>
</dbReference>
<dbReference type="PANTHER" id="PTHR43742:SF2">
    <property type="entry name" value="ASSIMILATORY NITRATE REDUCTASE CATALYTIC SUBUNIT"/>
    <property type="match status" value="1"/>
</dbReference>
<feature type="domain" description="Molybdopterin dinucleotide-binding" evidence="1">
    <location>
        <begin position="83"/>
        <end position="189"/>
    </location>
</feature>
<evidence type="ECO:0000313" key="2">
    <source>
        <dbReference type="EMBL" id="GAH56828.1"/>
    </source>
</evidence>
<dbReference type="CDD" id="cd02790">
    <property type="entry name" value="MopB_CT_Formate-Dh_H"/>
    <property type="match status" value="1"/>
</dbReference>
<dbReference type="InterPro" id="IPR009010">
    <property type="entry name" value="Asp_de-COase-like_dom_sf"/>
</dbReference>
<dbReference type="InterPro" id="IPR050612">
    <property type="entry name" value="Prok_Mopterin_Oxidored"/>
</dbReference>
<accession>X1IGX3</accession>
<dbReference type="EMBL" id="BARU01025087">
    <property type="protein sequence ID" value="GAH56828.1"/>
    <property type="molecule type" value="Genomic_DNA"/>
</dbReference>
<sequence length="195" mass="21496">MGGKGFDFEHPSQIMEEIASLTPSYGGISYERLEDGGLQWPCPTEDHPGTPILHAKLFTRGKGRFIPLEYKPPMELPDDEYPLVLTTGRSLYHFHTGTLTRKVEGLNILKGEGEVEINPDDASSLGIADGEMVKVISRRGEVVTRAKATDVSPVGVVFMTFHFAESPANRLTNPALDPVAKIPEYKVCAVRVERM</sequence>
<protein>
    <recommendedName>
        <fullName evidence="1">Molybdopterin dinucleotide-binding domain-containing protein</fullName>
    </recommendedName>
</protein>
<dbReference type="GO" id="GO:0016491">
    <property type="term" value="F:oxidoreductase activity"/>
    <property type="evidence" value="ECO:0007669"/>
    <property type="project" value="InterPro"/>
</dbReference>
<name>X1IGX3_9ZZZZ</name>
<dbReference type="PANTHER" id="PTHR43742">
    <property type="entry name" value="TRIMETHYLAMINE-N-OXIDE REDUCTASE"/>
    <property type="match status" value="1"/>
</dbReference>